<name>A0A552UFL7_9SPHN</name>
<dbReference type="PANTHER" id="PTHR22946:SF0">
    <property type="entry name" value="DIENELACTONE HYDROLASE DOMAIN-CONTAINING PROTEIN"/>
    <property type="match status" value="1"/>
</dbReference>
<keyword evidence="3" id="KW-1185">Reference proteome</keyword>
<protein>
    <submittedName>
        <fullName evidence="2">Dienelactone hydrolase</fullName>
    </submittedName>
</protein>
<dbReference type="Gene3D" id="3.40.50.1820">
    <property type="entry name" value="alpha/beta hydrolase"/>
    <property type="match status" value="1"/>
</dbReference>
<proteinExistence type="predicted"/>
<dbReference type="InterPro" id="IPR002925">
    <property type="entry name" value="Dienelactn_hydro"/>
</dbReference>
<evidence type="ECO:0000313" key="2">
    <source>
        <dbReference type="EMBL" id="TRW17012.1"/>
    </source>
</evidence>
<dbReference type="InterPro" id="IPR029058">
    <property type="entry name" value="AB_hydrolase_fold"/>
</dbReference>
<dbReference type="RefSeq" id="WP_143554556.1">
    <property type="nucleotide sequence ID" value="NZ_VJWA01000001.1"/>
</dbReference>
<accession>A0A552UFL7</accession>
<gene>
    <name evidence="2" type="ORF">FMM06_02040</name>
</gene>
<keyword evidence="2" id="KW-0378">Hydrolase</keyword>
<evidence type="ECO:0000313" key="3">
    <source>
        <dbReference type="Proteomes" id="UP000317894"/>
    </source>
</evidence>
<dbReference type="AlphaFoldDB" id="A0A552UFL7"/>
<dbReference type="GO" id="GO:0016787">
    <property type="term" value="F:hydrolase activity"/>
    <property type="evidence" value="ECO:0007669"/>
    <property type="project" value="UniProtKB-KW"/>
</dbReference>
<evidence type="ECO:0000259" key="1">
    <source>
        <dbReference type="Pfam" id="PF01738"/>
    </source>
</evidence>
<dbReference type="OrthoDB" id="9787933at2"/>
<dbReference type="Proteomes" id="UP000317894">
    <property type="component" value="Unassembled WGS sequence"/>
</dbReference>
<reference evidence="2 3" key="1">
    <citation type="submission" date="2019-07" db="EMBL/GenBank/DDBJ databases">
        <title>Novel species isolated from glacier.</title>
        <authorList>
            <person name="Liu Q."/>
            <person name="Xin Y.-H."/>
        </authorList>
    </citation>
    <scope>NUCLEOTIDE SEQUENCE [LARGE SCALE GENOMIC DNA]</scope>
    <source>
        <strain evidence="2 3">LB1R16</strain>
    </source>
</reference>
<dbReference type="InterPro" id="IPR050261">
    <property type="entry name" value="FrsA_esterase"/>
</dbReference>
<dbReference type="EMBL" id="VJWA01000001">
    <property type="protein sequence ID" value="TRW17012.1"/>
    <property type="molecule type" value="Genomic_DNA"/>
</dbReference>
<comment type="caution">
    <text evidence="2">The sequence shown here is derived from an EMBL/GenBank/DDBJ whole genome shotgun (WGS) entry which is preliminary data.</text>
</comment>
<dbReference type="SUPFAM" id="SSF53474">
    <property type="entry name" value="alpha/beta-Hydrolases"/>
    <property type="match status" value="1"/>
</dbReference>
<dbReference type="Pfam" id="PF01738">
    <property type="entry name" value="DLH"/>
    <property type="match status" value="1"/>
</dbReference>
<dbReference type="PANTHER" id="PTHR22946">
    <property type="entry name" value="DIENELACTONE HYDROLASE DOMAIN-CONTAINING PROTEIN-RELATED"/>
    <property type="match status" value="1"/>
</dbReference>
<sequence length="236" mass="24522">MTESFDYRDGDVTCRGQLALPSGDDPRPAIAVFADIGGIGEHSIRWATRLADELGYVALAADTYGEGWLPADFAAGMPRLSAMKADPAGLARRGAAALSALAAHPRCNGKLGAIGFCFGGTVVLEMARHHAAGYVAGVSFHGDVATPQPATAPFATSLMVCHGAEDPLVPDAALVAFLREMAGVGADCTTIAYTGAVHSFTNRNADGSVLPGLRHHARTEARSWRAMTAHFAEAFG</sequence>
<organism evidence="2 3">
    <name type="scientific">Glacieibacterium frigidum</name>
    <dbReference type="NCBI Taxonomy" id="2593303"/>
    <lineage>
        <taxon>Bacteria</taxon>
        <taxon>Pseudomonadati</taxon>
        <taxon>Pseudomonadota</taxon>
        <taxon>Alphaproteobacteria</taxon>
        <taxon>Sphingomonadales</taxon>
        <taxon>Sphingosinicellaceae</taxon>
        <taxon>Glacieibacterium</taxon>
    </lineage>
</organism>
<feature type="domain" description="Dienelactone hydrolase" evidence="1">
    <location>
        <begin position="16"/>
        <end position="234"/>
    </location>
</feature>